<proteinExistence type="predicted"/>
<reference evidence="2 3" key="1">
    <citation type="journal article" date="2016" name="Front. Microbiol.">
        <title>Comprehensive Phylogenetic Analysis of Bovine Non-aureus Staphylococci Species Based on Whole-Genome Sequencing.</title>
        <authorList>
            <person name="Naushad S."/>
            <person name="Barkema H.W."/>
            <person name="Luby C."/>
            <person name="Condas L.A."/>
            <person name="Nobrega D.B."/>
            <person name="Carson D.A."/>
            <person name="De Buck J."/>
        </authorList>
    </citation>
    <scope>NUCLEOTIDE SEQUENCE [LARGE SCALE GENOMIC DNA]</scope>
    <source>
        <strain evidence="2 3">SNUC 993</strain>
    </source>
</reference>
<dbReference type="SUPFAM" id="SSF53474">
    <property type="entry name" value="alpha/beta-Hydrolases"/>
    <property type="match status" value="1"/>
</dbReference>
<evidence type="ECO:0000313" key="3">
    <source>
        <dbReference type="Proteomes" id="UP000242694"/>
    </source>
</evidence>
<dbReference type="InterPro" id="IPR003140">
    <property type="entry name" value="PLipase/COase/thioEstase"/>
</dbReference>
<dbReference type="Pfam" id="PF02230">
    <property type="entry name" value="Abhydrolase_2"/>
    <property type="match status" value="1"/>
</dbReference>
<comment type="caution">
    <text evidence="2">The sequence shown here is derived from an EMBL/GenBank/DDBJ whole genome shotgun (WGS) entry which is preliminary data.</text>
</comment>
<gene>
    <name evidence="2" type="ORF">BU607_08665</name>
</gene>
<dbReference type="EMBL" id="PZDI01000046">
    <property type="protein sequence ID" value="PTH15626.1"/>
    <property type="molecule type" value="Genomic_DNA"/>
</dbReference>
<dbReference type="InterPro" id="IPR029058">
    <property type="entry name" value="AB_hydrolase_fold"/>
</dbReference>
<dbReference type="Proteomes" id="UP000242694">
    <property type="component" value="Unassembled WGS sequence"/>
</dbReference>
<protein>
    <submittedName>
        <fullName evidence="2">Carboxylesterase</fullName>
    </submittedName>
</protein>
<dbReference type="Gene3D" id="3.40.50.1820">
    <property type="entry name" value="alpha/beta hydrolase"/>
    <property type="match status" value="1"/>
</dbReference>
<keyword evidence="3" id="KW-1185">Reference proteome</keyword>
<accession>A0ABX5IFN5</accession>
<evidence type="ECO:0000313" key="2">
    <source>
        <dbReference type="EMBL" id="PTH15626.1"/>
    </source>
</evidence>
<sequence length="198" mass="22290">MEHVFKKGAPDAPTFILLHGTGGDENDLIPLAQNLNPSYNILGVRGEISENGMNRFFKRHGQGKYDIEDLNFRTDRLIQFLKDAAEQYEFDLEKAVVVGFSNGSNIALNMIFDERIDFQKALLYAPLYPLPVTNEIDLSHMDILISAGERDPISPVRESKRLISLLKQHGANVETVWVNSHELSREGIEAGQKLLAQK</sequence>
<dbReference type="RefSeq" id="WP_107391950.1">
    <property type="nucleotide sequence ID" value="NZ_JAHCOE010000003.1"/>
</dbReference>
<name>A0ABX5IFN5_9STAP</name>
<evidence type="ECO:0000259" key="1">
    <source>
        <dbReference type="Pfam" id="PF02230"/>
    </source>
</evidence>
<feature type="domain" description="Phospholipase/carboxylesterase/thioesterase" evidence="1">
    <location>
        <begin position="3"/>
        <end position="193"/>
    </location>
</feature>
<organism evidence="2 3">
    <name type="scientific">Staphylococcus auricularis</name>
    <dbReference type="NCBI Taxonomy" id="29379"/>
    <lineage>
        <taxon>Bacteria</taxon>
        <taxon>Bacillati</taxon>
        <taxon>Bacillota</taxon>
        <taxon>Bacilli</taxon>
        <taxon>Bacillales</taxon>
        <taxon>Staphylococcaceae</taxon>
        <taxon>Staphylococcus</taxon>
    </lineage>
</organism>